<dbReference type="AlphaFoldDB" id="A0A7W3P9U3"/>
<feature type="binding site" evidence="7">
    <location>
        <begin position="132"/>
        <end position="138"/>
    </location>
    <ligand>
        <name>ATP</name>
        <dbReference type="ChEBI" id="CHEBI:30616"/>
    </ligand>
</feature>
<keyword evidence="7 12" id="KW-0436">Ligase</keyword>
<dbReference type="SUPFAM" id="SSF53244">
    <property type="entry name" value="MurD-like peptide ligases, peptide-binding domain"/>
    <property type="match status" value="1"/>
</dbReference>
<dbReference type="GO" id="GO:0008360">
    <property type="term" value="P:regulation of cell shape"/>
    <property type="evidence" value="ECO:0007669"/>
    <property type="project" value="UniProtKB-KW"/>
</dbReference>
<evidence type="ECO:0000313" key="13">
    <source>
        <dbReference type="Proteomes" id="UP000580910"/>
    </source>
</evidence>
<name>A0A7W3P9U3_9ACTN</name>
<keyword evidence="7" id="KW-0460">Magnesium</keyword>
<feature type="domain" description="Mur ligase C-terminal" evidence="10">
    <location>
        <begin position="353"/>
        <end position="480"/>
    </location>
</feature>
<comment type="caution">
    <text evidence="12">The sequence shown here is derived from an EMBL/GenBank/DDBJ whole genome shotgun (WGS) entry which is preliminary data.</text>
</comment>
<keyword evidence="7" id="KW-0067">ATP-binding</keyword>
<dbReference type="SUPFAM" id="SSF53623">
    <property type="entry name" value="MurD-like peptide ligases, catalytic domain"/>
    <property type="match status" value="1"/>
</dbReference>
<comment type="caution">
    <text evidence="7">Lacks conserved residue(s) required for the propagation of feature annotation.</text>
</comment>
<feature type="modified residue" description="N6-carboxylysine" evidence="7">
    <location>
        <position position="241"/>
    </location>
</feature>
<comment type="PTM">
    <text evidence="7">Carboxylation is probably crucial for Mg(2+) binding and, consequently, for the gamma-phosphate positioning of ATP.</text>
</comment>
<evidence type="ECO:0000256" key="2">
    <source>
        <dbReference type="ARBA" id="ARBA00022618"/>
    </source>
</evidence>
<organism evidence="12 13">
    <name type="scientific">Nocardioides ginsengisegetis</name>
    <dbReference type="NCBI Taxonomy" id="661491"/>
    <lineage>
        <taxon>Bacteria</taxon>
        <taxon>Bacillati</taxon>
        <taxon>Actinomycetota</taxon>
        <taxon>Actinomycetes</taxon>
        <taxon>Propionibacteriales</taxon>
        <taxon>Nocardioidaceae</taxon>
        <taxon>Nocardioides</taxon>
    </lineage>
</organism>
<dbReference type="InterPro" id="IPR005761">
    <property type="entry name" value="UDP-N-AcMur-Glu-dNH2Pim_ligase"/>
</dbReference>
<dbReference type="GO" id="GO:0000287">
    <property type="term" value="F:magnesium ion binding"/>
    <property type="evidence" value="ECO:0007669"/>
    <property type="project" value="UniProtKB-UniRule"/>
</dbReference>
<dbReference type="InterPro" id="IPR004101">
    <property type="entry name" value="Mur_ligase_C"/>
</dbReference>
<evidence type="ECO:0000259" key="10">
    <source>
        <dbReference type="Pfam" id="PF02875"/>
    </source>
</evidence>
<dbReference type="GO" id="GO:0008765">
    <property type="term" value="F:UDP-N-acetylmuramoylalanyl-D-glutamate-2,6-diaminopimelate ligase activity"/>
    <property type="evidence" value="ECO:0007669"/>
    <property type="project" value="UniProtKB-UniRule"/>
</dbReference>
<dbReference type="GO" id="GO:0005737">
    <property type="term" value="C:cytoplasm"/>
    <property type="evidence" value="ECO:0007669"/>
    <property type="project" value="UniProtKB-SubCell"/>
</dbReference>
<feature type="binding site" evidence="7">
    <location>
        <position position="478"/>
    </location>
    <ligand>
        <name>meso-2,6-diaminopimelate</name>
        <dbReference type="ChEBI" id="CHEBI:57791"/>
    </ligand>
</feature>
<comment type="cofactor">
    <cofactor evidence="7">
        <name>Mg(2+)</name>
        <dbReference type="ChEBI" id="CHEBI:18420"/>
    </cofactor>
</comment>
<comment type="function">
    <text evidence="7">Catalyzes the addition of meso-diaminopimelic acid to the nucleotide precursor UDP-N-acetylmuramoyl-L-alanyl-D-glutamate (UMAG) in the biosynthesis of bacterial cell-wall peptidoglycan.</text>
</comment>
<evidence type="ECO:0000256" key="8">
    <source>
        <dbReference type="RuleBase" id="RU004135"/>
    </source>
</evidence>
<feature type="binding site" evidence="7">
    <location>
        <begin position="174"/>
        <end position="175"/>
    </location>
    <ligand>
        <name>UDP-N-acetyl-alpha-D-muramoyl-L-alanyl-D-glutamate</name>
        <dbReference type="ChEBI" id="CHEBI:83900"/>
    </ligand>
</feature>
<dbReference type="EC" id="6.3.2.13" evidence="7"/>
<feature type="binding site" evidence="7">
    <location>
        <begin position="426"/>
        <end position="429"/>
    </location>
    <ligand>
        <name>meso-2,6-diaminopimelate</name>
        <dbReference type="ChEBI" id="CHEBI:57791"/>
    </ligand>
</feature>
<dbReference type="Gene3D" id="3.40.1390.10">
    <property type="entry name" value="MurE/MurF, N-terminal domain"/>
    <property type="match status" value="1"/>
</dbReference>
<keyword evidence="4 7" id="KW-0573">Peptidoglycan synthesis</keyword>
<dbReference type="NCBIfam" id="NF001126">
    <property type="entry name" value="PRK00139.1-4"/>
    <property type="match status" value="1"/>
</dbReference>
<comment type="subcellular location">
    <subcellularLocation>
        <location evidence="7 8">Cytoplasm</location>
    </subcellularLocation>
</comment>
<dbReference type="InterPro" id="IPR036565">
    <property type="entry name" value="Mur-like_cat_sf"/>
</dbReference>
<dbReference type="Gene3D" id="3.40.1190.10">
    <property type="entry name" value="Mur-like, catalytic domain"/>
    <property type="match status" value="1"/>
</dbReference>
<keyword evidence="6 7" id="KW-0961">Cell wall biogenesis/degradation</keyword>
<feature type="binding site" evidence="7">
    <location>
        <position position="402"/>
    </location>
    <ligand>
        <name>meso-2,6-diaminopimelate</name>
        <dbReference type="ChEBI" id="CHEBI:57791"/>
    </ligand>
</feature>
<evidence type="ECO:0000256" key="4">
    <source>
        <dbReference type="ARBA" id="ARBA00022984"/>
    </source>
</evidence>
<evidence type="ECO:0000313" key="12">
    <source>
        <dbReference type="EMBL" id="MBA8803908.1"/>
    </source>
</evidence>
<dbReference type="HAMAP" id="MF_00208">
    <property type="entry name" value="MurE"/>
    <property type="match status" value="1"/>
</dbReference>
<evidence type="ECO:0000259" key="11">
    <source>
        <dbReference type="Pfam" id="PF08245"/>
    </source>
</evidence>
<evidence type="ECO:0000259" key="9">
    <source>
        <dbReference type="Pfam" id="PF01225"/>
    </source>
</evidence>
<dbReference type="PANTHER" id="PTHR23135">
    <property type="entry name" value="MUR LIGASE FAMILY MEMBER"/>
    <property type="match status" value="1"/>
</dbReference>
<reference evidence="12 13" key="1">
    <citation type="submission" date="2020-07" db="EMBL/GenBank/DDBJ databases">
        <title>Sequencing the genomes of 1000 actinobacteria strains.</title>
        <authorList>
            <person name="Klenk H.-P."/>
        </authorList>
    </citation>
    <scope>NUCLEOTIDE SEQUENCE [LARGE SCALE GENOMIC DNA]</scope>
    <source>
        <strain evidence="12 13">DSM 21349</strain>
    </source>
</reference>
<keyword evidence="7" id="KW-0547">Nucleotide-binding</keyword>
<feature type="domain" description="Mur ligase N-terminal catalytic" evidence="9">
    <location>
        <begin position="42"/>
        <end position="116"/>
    </location>
</feature>
<sequence length="509" mass="53348">MSEETPTRPRRPLSTPLGDLVAWLETHDADVSTRGDLDSVVVTGISLSSQRIRPGDLYAALPGTRVHGIEFAAAAAEAGAVAILTDQDGAASDPVTDLPLVVVGSPRALLGRLSARVYGDPATSLRMIGVTGTQGKTTTTRLLESGLQQAGVPAAVIGTVGTRVGGADVKTSLTTPEAPDLHGLFAMMRERHVAACAMEVSSHALVMGRVDGVVFDVAVFTNFGRDHLDFHTDVEDYFRAKASLFTPQRARLGLVNVDDEHGRRLVEEATIPVRTFSLTGREAHWQAVDVYLSATGSRFTVLGPDGIAVDAAVGLPGDFNVANGLAAIAAASEAGFDTRRVAEGIATGGGVPGRLERIDEGQDYVVVVDYAHKPDAVEAAIGALRPLTEGQVIVVIGAGGDRDPGKRPIMGEIAARLADVLVVTDDNPRTEDPAAIRAAVLAGTTAGPADVVEIGDRRSAVREAVRRARPGDIVLVAGKGHETGQEVQGVVHPFDDREVVREAIREATR</sequence>
<feature type="binding site" evidence="7">
    <location>
        <position position="49"/>
    </location>
    <ligand>
        <name>UDP-N-acetyl-alpha-D-muramoyl-L-alanyl-D-glutamate</name>
        <dbReference type="ChEBI" id="CHEBI:83900"/>
    </ligand>
</feature>
<dbReference type="Proteomes" id="UP000580910">
    <property type="component" value="Unassembled WGS sequence"/>
</dbReference>
<protein>
    <recommendedName>
        <fullName evidence="7">UDP-N-acetylmuramoyl-L-alanyl-D-glutamate--2,6-diaminopimelate ligase</fullName>
        <ecNumber evidence="7">6.3.2.13</ecNumber>
    </recommendedName>
    <alternativeName>
        <fullName evidence="7">Meso-A2pm-adding enzyme</fullName>
    </alternativeName>
    <alternativeName>
        <fullName evidence="7">Meso-diaminopimelate-adding enzyme</fullName>
    </alternativeName>
    <alternativeName>
        <fullName evidence="7">UDP-MurNAc-L-Ala-D-Glu:meso-diaminopimelate ligase</fullName>
    </alternativeName>
    <alternativeName>
        <fullName evidence="7">UDP-MurNAc-tripeptide synthetase</fullName>
    </alternativeName>
    <alternativeName>
        <fullName evidence="7">UDP-N-acetylmuramyl-tripeptide synthetase</fullName>
    </alternativeName>
</protein>
<dbReference type="Pfam" id="PF01225">
    <property type="entry name" value="Mur_ligase"/>
    <property type="match status" value="1"/>
</dbReference>
<dbReference type="GO" id="GO:0051301">
    <property type="term" value="P:cell division"/>
    <property type="evidence" value="ECO:0007669"/>
    <property type="project" value="UniProtKB-KW"/>
</dbReference>
<dbReference type="InterPro" id="IPR013221">
    <property type="entry name" value="Mur_ligase_cen"/>
</dbReference>
<keyword evidence="7" id="KW-0963">Cytoplasm</keyword>
<comment type="similarity">
    <text evidence="1 7">Belongs to the MurCDEF family. MurE subfamily.</text>
</comment>
<evidence type="ECO:0000256" key="3">
    <source>
        <dbReference type="ARBA" id="ARBA00022960"/>
    </source>
</evidence>
<proteinExistence type="inferred from homology"/>
<evidence type="ECO:0000256" key="1">
    <source>
        <dbReference type="ARBA" id="ARBA00005898"/>
    </source>
</evidence>
<dbReference type="GO" id="GO:0009252">
    <property type="term" value="P:peptidoglycan biosynthetic process"/>
    <property type="evidence" value="ECO:0007669"/>
    <property type="project" value="UniProtKB-UniRule"/>
</dbReference>
<comment type="catalytic activity">
    <reaction evidence="7">
        <text>UDP-N-acetyl-alpha-D-muramoyl-L-alanyl-D-glutamate + meso-2,6-diaminopimelate + ATP = UDP-N-acetyl-alpha-D-muramoyl-L-alanyl-gamma-D-glutamyl-meso-2,6-diaminopimelate + ADP + phosphate + H(+)</text>
        <dbReference type="Rhea" id="RHEA:23676"/>
        <dbReference type="ChEBI" id="CHEBI:15378"/>
        <dbReference type="ChEBI" id="CHEBI:30616"/>
        <dbReference type="ChEBI" id="CHEBI:43474"/>
        <dbReference type="ChEBI" id="CHEBI:57791"/>
        <dbReference type="ChEBI" id="CHEBI:83900"/>
        <dbReference type="ChEBI" id="CHEBI:83905"/>
        <dbReference type="ChEBI" id="CHEBI:456216"/>
        <dbReference type="EC" id="6.3.2.13"/>
    </reaction>
</comment>
<dbReference type="SUPFAM" id="SSF63418">
    <property type="entry name" value="MurE/MurF N-terminal domain"/>
    <property type="match status" value="1"/>
</dbReference>
<feature type="binding site" evidence="7">
    <location>
        <position position="482"/>
    </location>
    <ligand>
        <name>meso-2,6-diaminopimelate</name>
        <dbReference type="ChEBI" id="CHEBI:57791"/>
    </ligand>
</feature>
<keyword evidence="3 7" id="KW-0133">Cell shape</keyword>
<dbReference type="UniPathway" id="UPA00219"/>
<dbReference type="InterPro" id="IPR035911">
    <property type="entry name" value="MurE/MurF_N"/>
</dbReference>
<dbReference type="Gene3D" id="3.90.190.20">
    <property type="entry name" value="Mur ligase, C-terminal domain"/>
    <property type="match status" value="1"/>
</dbReference>
<dbReference type="PANTHER" id="PTHR23135:SF4">
    <property type="entry name" value="UDP-N-ACETYLMURAMOYL-L-ALANYL-D-GLUTAMATE--2,6-DIAMINOPIMELATE LIGASE MURE HOMOLOG, CHLOROPLASTIC"/>
    <property type="match status" value="1"/>
</dbReference>
<dbReference type="NCBIfam" id="NF001124">
    <property type="entry name" value="PRK00139.1-2"/>
    <property type="match status" value="1"/>
</dbReference>
<feature type="binding site" evidence="7">
    <location>
        <position position="47"/>
    </location>
    <ligand>
        <name>UDP-N-acetyl-alpha-D-muramoyl-L-alanyl-D-glutamate</name>
        <dbReference type="ChEBI" id="CHEBI:83900"/>
    </ligand>
</feature>
<feature type="short sequence motif" description="Meso-diaminopimelate recognition motif" evidence="7">
    <location>
        <begin position="426"/>
        <end position="429"/>
    </location>
</feature>
<dbReference type="InterPro" id="IPR000713">
    <property type="entry name" value="Mur_ligase_N"/>
</dbReference>
<dbReference type="InterPro" id="IPR036615">
    <property type="entry name" value="Mur_ligase_C_dom_sf"/>
</dbReference>
<dbReference type="EMBL" id="JACGXA010000001">
    <property type="protein sequence ID" value="MBA8803908.1"/>
    <property type="molecule type" value="Genomic_DNA"/>
</dbReference>
<accession>A0A7W3P9U3</accession>
<evidence type="ECO:0000256" key="6">
    <source>
        <dbReference type="ARBA" id="ARBA00023316"/>
    </source>
</evidence>
<feature type="binding site" evidence="7">
    <location>
        <position position="201"/>
    </location>
    <ligand>
        <name>UDP-N-acetyl-alpha-D-muramoyl-L-alanyl-D-glutamate</name>
        <dbReference type="ChEBI" id="CHEBI:83900"/>
    </ligand>
</feature>
<feature type="domain" description="Mur ligase central" evidence="11">
    <location>
        <begin position="130"/>
        <end position="331"/>
    </location>
</feature>
<dbReference type="NCBIfam" id="TIGR01085">
    <property type="entry name" value="murE"/>
    <property type="match status" value="1"/>
</dbReference>
<dbReference type="GO" id="GO:0071555">
    <property type="term" value="P:cell wall organization"/>
    <property type="evidence" value="ECO:0007669"/>
    <property type="project" value="UniProtKB-KW"/>
</dbReference>
<comment type="pathway">
    <text evidence="7 8">Cell wall biogenesis; peptidoglycan biosynthesis.</text>
</comment>
<keyword evidence="2 7" id="KW-0132">Cell division</keyword>
<keyword evidence="13" id="KW-1185">Reference proteome</keyword>
<gene>
    <name evidence="7" type="primary">murE</name>
    <name evidence="12" type="ORF">FB382_002199</name>
</gene>
<keyword evidence="5 7" id="KW-0131">Cell cycle</keyword>
<dbReference type="Pfam" id="PF08245">
    <property type="entry name" value="Mur_ligase_M"/>
    <property type="match status" value="1"/>
</dbReference>
<dbReference type="Pfam" id="PF02875">
    <property type="entry name" value="Mur_ligase_C"/>
    <property type="match status" value="1"/>
</dbReference>
<evidence type="ECO:0000256" key="7">
    <source>
        <dbReference type="HAMAP-Rule" id="MF_00208"/>
    </source>
</evidence>
<feature type="binding site" evidence="7">
    <location>
        <position position="209"/>
    </location>
    <ligand>
        <name>UDP-N-acetyl-alpha-D-muramoyl-L-alanyl-D-glutamate</name>
        <dbReference type="ChEBI" id="CHEBI:83900"/>
    </ligand>
</feature>
<dbReference type="GO" id="GO:0005524">
    <property type="term" value="F:ATP binding"/>
    <property type="evidence" value="ECO:0007669"/>
    <property type="project" value="UniProtKB-UniRule"/>
</dbReference>
<evidence type="ECO:0000256" key="5">
    <source>
        <dbReference type="ARBA" id="ARBA00023306"/>
    </source>
</evidence>